<accession>A0A9W8B2E5</accession>
<reference evidence="1" key="1">
    <citation type="submission" date="2022-07" db="EMBL/GenBank/DDBJ databases">
        <title>Phylogenomic reconstructions and comparative analyses of Kickxellomycotina fungi.</title>
        <authorList>
            <person name="Reynolds N.K."/>
            <person name="Stajich J.E."/>
            <person name="Barry K."/>
            <person name="Grigoriev I.V."/>
            <person name="Crous P."/>
            <person name="Smith M.E."/>
        </authorList>
    </citation>
    <scope>NUCLEOTIDE SEQUENCE</scope>
    <source>
        <strain evidence="1">RSA 567</strain>
    </source>
</reference>
<keyword evidence="2" id="KW-1185">Reference proteome</keyword>
<name>A0A9W8B2E5_9FUNG</name>
<evidence type="ECO:0000313" key="1">
    <source>
        <dbReference type="EMBL" id="KAJ1970538.1"/>
    </source>
</evidence>
<evidence type="ECO:0000313" key="2">
    <source>
        <dbReference type="Proteomes" id="UP001151582"/>
    </source>
</evidence>
<sequence length="72" mass="7359">MVSTSSGQVPVKQASDPFDTFWDYVENLVDKISNPVAFATAPVGNTPAAARANDGSSPGTLNTTAEVAICAS</sequence>
<dbReference type="OrthoDB" id="3197614at2759"/>
<organism evidence="1 2">
    <name type="scientific">Dimargaris verticillata</name>
    <dbReference type="NCBI Taxonomy" id="2761393"/>
    <lineage>
        <taxon>Eukaryota</taxon>
        <taxon>Fungi</taxon>
        <taxon>Fungi incertae sedis</taxon>
        <taxon>Zoopagomycota</taxon>
        <taxon>Kickxellomycotina</taxon>
        <taxon>Dimargaritomycetes</taxon>
        <taxon>Dimargaritales</taxon>
        <taxon>Dimargaritaceae</taxon>
        <taxon>Dimargaris</taxon>
    </lineage>
</organism>
<gene>
    <name evidence="1" type="ORF">H4R34_006029</name>
</gene>
<proteinExistence type="predicted"/>
<protein>
    <submittedName>
        <fullName evidence="1">Uncharacterized protein</fullName>
    </submittedName>
</protein>
<dbReference type="AlphaFoldDB" id="A0A9W8B2E5"/>
<dbReference type="Proteomes" id="UP001151582">
    <property type="component" value="Unassembled WGS sequence"/>
</dbReference>
<comment type="caution">
    <text evidence="1">The sequence shown here is derived from an EMBL/GenBank/DDBJ whole genome shotgun (WGS) entry which is preliminary data.</text>
</comment>
<dbReference type="EMBL" id="JANBQB010001728">
    <property type="protein sequence ID" value="KAJ1970538.1"/>
    <property type="molecule type" value="Genomic_DNA"/>
</dbReference>